<keyword evidence="1" id="KW-0812">Transmembrane</keyword>
<accession>C5T9Y1</accession>
<feature type="transmembrane region" description="Helical" evidence="1">
    <location>
        <begin position="21"/>
        <end position="45"/>
    </location>
</feature>
<evidence type="ECO:0000313" key="3">
    <source>
        <dbReference type="Proteomes" id="UP000003856"/>
    </source>
</evidence>
<dbReference type="Gene3D" id="1.20.950.20">
    <property type="entry name" value="Transmembrane di-heme cytochromes, Chain C"/>
    <property type="match status" value="1"/>
</dbReference>
<gene>
    <name evidence="2" type="ORF">AcdelDRAFT_3711</name>
</gene>
<dbReference type="AlphaFoldDB" id="C5T9Y1"/>
<sequence>MTRMIPSGGFHPSATLVNINPYVFHIGLVLVFFGYAPHIAFIQRITWLRWPALPDGVMYVAAGATIISLLIALLFRLTDPVLKRISRPDDMITWTVTFLPFITGMGVVSEPSATLLARDHVVYGGPLAIHLLSLELLLIWFPFGKLMHAFLVLPSRMQLATFFGRRGVRS</sequence>
<keyword evidence="1" id="KW-0472">Membrane</keyword>
<dbReference type="SUPFAM" id="SSF103501">
    <property type="entry name" value="Respiratory nitrate reductase 1 gamma chain"/>
    <property type="match status" value="1"/>
</dbReference>
<evidence type="ECO:0000256" key="1">
    <source>
        <dbReference type="SAM" id="Phobius"/>
    </source>
</evidence>
<evidence type="ECO:0008006" key="4">
    <source>
        <dbReference type="Google" id="ProtNLM"/>
    </source>
</evidence>
<keyword evidence="3" id="KW-1185">Reference proteome</keyword>
<keyword evidence="1" id="KW-1133">Transmembrane helix</keyword>
<comment type="caution">
    <text evidence="2">The sequence shown here is derived from an EMBL/GenBank/DDBJ whole genome shotgun (WGS) entry which is preliminary data.</text>
</comment>
<feature type="transmembrane region" description="Helical" evidence="1">
    <location>
        <begin position="91"/>
        <end position="109"/>
    </location>
</feature>
<dbReference type="InterPro" id="IPR036197">
    <property type="entry name" value="NarG-like_sf"/>
</dbReference>
<protein>
    <recommendedName>
        <fullName evidence="4">Nitrate reductase</fullName>
    </recommendedName>
</protein>
<organism evidence="2 3">
    <name type="scientific">Acidovorax delafieldii 2AN</name>
    <dbReference type="NCBI Taxonomy" id="573060"/>
    <lineage>
        <taxon>Bacteria</taxon>
        <taxon>Pseudomonadati</taxon>
        <taxon>Pseudomonadota</taxon>
        <taxon>Betaproteobacteria</taxon>
        <taxon>Burkholderiales</taxon>
        <taxon>Comamonadaceae</taxon>
        <taxon>Acidovorax</taxon>
    </lineage>
</organism>
<dbReference type="Proteomes" id="UP000003856">
    <property type="component" value="Unassembled WGS sequence"/>
</dbReference>
<reference evidence="2 3" key="1">
    <citation type="submission" date="2009-05" db="EMBL/GenBank/DDBJ databases">
        <title>The draft genome of Acidovorax delafieldii 2AN.</title>
        <authorList>
            <consortium name="US DOE Joint Genome Institute (JGI-PGF)"/>
            <person name="Lucas S."/>
            <person name="Copeland A."/>
            <person name="Lapidus A."/>
            <person name="Glavina del Rio T."/>
            <person name="Tice H."/>
            <person name="Bruce D."/>
            <person name="Goodwin L."/>
            <person name="Pitluck S."/>
            <person name="Larimer F."/>
            <person name="Land M.L."/>
            <person name="Hauser L."/>
            <person name="Shelobolina E.S."/>
            <person name="Picardal F."/>
            <person name="Roden E."/>
            <person name="Emerson D."/>
        </authorList>
    </citation>
    <scope>NUCLEOTIDE SEQUENCE [LARGE SCALE GENOMIC DNA]</scope>
    <source>
        <strain evidence="2 3">2AN</strain>
    </source>
</reference>
<feature type="transmembrane region" description="Helical" evidence="1">
    <location>
        <begin position="57"/>
        <end position="79"/>
    </location>
</feature>
<dbReference type="PATRIC" id="fig|573060.9.peg.1265"/>
<name>C5T9Y1_ACIDE</name>
<evidence type="ECO:0000313" key="2">
    <source>
        <dbReference type="EMBL" id="EER58709.1"/>
    </source>
</evidence>
<proteinExistence type="predicted"/>
<dbReference type="EMBL" id="ACQT01000216">
    <property type="protein sequence ID" value="EER58709.1"/>
    <property type="molecule type" value="Genomic_DNA"/>
</dbReference>